<sequence>MSSRDRYHHGDLRQAMVAAGLALAREGGPQAVVLREVSRLTGVAPNAAYRHFANHLALFEAVRAAALGALAQAIEQEMKAAEQLPDAVARARGLLAAVGRGYLRFAEAETGWFRTAFAAGAFDVKVPPDPSRTADKGLNPYELLSYALDAMAAAGVLPPERRPGAEFLAWSTVHGMAMLSIDGPLRSATPEQRKALGLRLLAMVEKGI</sequence>
<evidence type="ECO:0000259" key="5">
    <source>
        <dbReference type="PROSITE" id="PS50977"/>
    </source>
</evidence>
<dbReference type="SUPFAM" id="SSF46689">
    <property type="entry name" value="Homeodomain-like"/>
    <property type="match status" value="1"/>
</dbReference>
<keyword evidence="7" id="KW-1185">Reference proteome</keyword>
<evidence type="ECO:0000313" key="7">
    <source>
        <dbReference type="Proteomes" id="UP000562492"/>
    </source>
</evidence>
<dbReference type="EMBL" id="JACHKZ010000013">
    <property type="protein sequence ID" value="MBB6578304.1"/>
    <property type="molecule type" value="Genomic_DNA"/>
</dbReference>
<dbReference type="InterPro" id="IPR025996">
    <property type="entry name" value="MT1864/Rv1816-like_C"/>
</dbReference>
<comment type="caution">
    <text evidence="6">The sequence shown here is derived from an EMBL/GenBank/DDBJ whole genome shotgun (WGS) entry which is preliminary data.</text>
</comment>
<evidence type="ECO:0000313" key="6">
    <source>
        <dbReference type="EMBL" id="MBB6578304.1"/>
    </source>
</evidence>
<dbReference type="Pfam" id="PF00440">
    <property type="entry name" value="TetR_N"/>
    <property type="match status" value="1"/>
</dbReference>
<dbReference type="RefSeq" id="WP_184708581.1">
    <property type="nucleotide sequence ID" value="NZ_JACHKZ010000013.1"/>
</dbReference>
<evidence type="ECO:0000256" key="4">
    <source>
        <dbReference type="PROSITE-ProRule" id="PRU00335"/>
    </source>
</evidence>
<protein>
    <submittedName>
        <fullName evidence="6">AcrR family transcriptional regulator</fullName>
    </submittedName>
</protein>
<gene>
    <name evidence="6" type="ORF">HNP33_002385</name>
</gene>
<keyword evidence="2 4" id="KW-0238">DNA-binding</keyword>
<dbReference type="Proteomes" id="UP000562492">
    <property type="component" value="Unassembled WGS sequence"/>
</dbReference>
<dbReference type="SUPFAM" id="SSF48498">
    <property type="entry name" value="Tetracyclin repressor-like, C-terminal domain"/>
    <property type="match status" value="1"/>
</dbReference>
<dbReference type="InterPro" id="IPR001647">
    <property type="entry name" value="HTH_TetR"/>
</dbReference>
<evidence type="ECO:0000256" key="1">
    <source>
        <dbReference type="ARBA" id="ARBA00023015"/>
    </source>
</evidence>
<dbReference type="Pfam" id="PF13305">
    <property type="entry name" value="TetR_C_33"/>
    <property type="match status" value="1"/>
</dbReference>
<reference evidence="6 7" key="1">
    <citation type="submission" date="2020-08" db="EMBL/GenBank/DDBJ databases">
        <title>Functional genomics of gut bacteria from endangered species of beetles.</title>
        <authorList>
            <person name="Carlos-Shanley C."/>
        </authorList>
    </citation>
    <scope>NUCLEOTIDE SEQUENCE [LARGE SCALE GENOMIC DNA]</scope>
    <source>
        <strain evidence="6 7">S00124</strain>
    </source>
</reference>
<feature type="domain" description="HTH tetR-type" evidence="5">
    <location>
        <begin position="10"/>
        <end position="70"/>
    </location>
</feature>
<proteinExistence type="predicted"/>
<evidence type="ECO:0000256" key="3">
    <source>
        <dbReference type="ARBA" id="ARBA00023163"/>
    </source>
</evidence>
<keyword evidence="1" id="KW-0805">Transcription regulation</keyword>
<name>A0ABR6RH03_9BURK</name>
<dbReference type="Gene3D" id="1.10.357.10">
    <property type="entry name" value="Tetracycline Repressor, domain 2"/>
    <property type="match status" value="1"/>
</dbReference>
<keyword evidence="3" id="KW-0804">Transcription</keyword>
<dbReference type="InterPro" id="IPR036271">
    <property type="entry name" value="Tet_transcr_reg_TetR-rel_C_sf"/>
</dbReference>
<dbReference type="InterPro" id="IPR009057">
    <property type="entry name" value="Homeodomain-like_sf"/>
</dbReference>
<feature type="DNA-binding region" description="H-T-H motif" evidence="4">
    <location>
        <begin position="33"/>
        <end position="52"/>
    </location>
</feature>
<organism evidence="6 7">
    <name type="scientific">Comamonas odontotermitis</name>
    <dbReference type="NCBI Taxonomy" id="379895"/>
    <lineage>
        <taxon>Bacteria</taxon>
        <taxon>Pseudomonadati</taxon>
        <taxon>Pseudomonadota</taxon>
        <taxon>Betaproteobacteria</taxon>
        <taxon>Burkholderiales</taxon>
        <taxon>Comamonadaceae</taxon>
        <taxon>Comamonas</taxon>
    </lineage>
</organism>
<accession>A0ABR6RH03</accession>
<dbReference type="PROSITE" id="PS50977">
    <property type="entry name" value="HTH_TETR_2"/>
    <property type="match status" value="1"/>
</dbReference>
<evidence type="ECO:0000256" key="2">
    <source>
        <dbReference type="ARBA" id="ARBA00023125"/>
    </source>
</evidence>